<protein>
    <recommendedName>
        <fullName evidence="4">Craniofacial development protein 2-like</fullName>
    </recommendedName>
</protein>
<dbReference type="EMBL" id="CAJNOQ010007660">
    <property type="protein sequence ID" value="CAF1175198.1"/>
    <property type="molecule type" value="Genomic_DNA"/>
</dbReference>
<evidence type="ECO:0008006" key="4">
    <source>
        <dbReference type="Google" id="ProtNLM"/>
    </source>
</evidence>
<organism evidence="1 3">
    <name type="scientific">Didymodactylos carnosus</name>
    <dbReference type="NCBI Taxonomy" id="1234261"/>
    <lineage>
        <taxon>Eukaryota</taxon>
        <taxon>Metazoa</taxon>
        <taxon>Spiralia</taxon>
        <taxon>Gnathifera</taxon>
        <taxon>Rotifera</taxon>
        <taxon>Eurotatoria</taxon>
        <taxon>Bdelloidea</taxon>
        <taxon>Philodinida</taxon>
        <taxon>Philodinidae</taxon>
        <taxon>Didymodactylos</taxon>
    </lineage>
</organism>
<keyword evidence="3" id="KW-1185">Reference proteome</keyword>
<dbReference type="SUPFAM" id="SSF56219">
    <property type="entry name" value="DNase I-like"/>
    <property type="match status" value="1"/>
</dbReference>
<dbReference type="OrthoDB" id="425681at2759"/>
<evidence type="ECO:0000313" key="1">
    <source>
        <dbReference type="EMBL" id="CAF1175198.1"/>
    </source>
</evidence>
<gene>
    <name evidence="1" type="ORF">GPM918_LOCUS22401</name>
    <name evidence="2" type="ORF">SRO942_LOCUS22401</name>
</gene>
<accession>A0A814ULU0</accession>
<dbReference type="EMBL" id="CAJOBC010007661">
    <property type="protein sequence ID" value="CAF3939213.1"/>
    <property type="molecule type" value="Genomic_DNA"/>
</dbReference>
<dbReference type="AlphaFoldDB" id="A0A814ULU0"/>
<dbReference type="InterPro" id="IPR036691">
    <property type="entry name" value="Endo/exonu/phosph_ase_sf"/>
</dbReference>
<dbReference type="Proteomes" id="UP000681722">
    <property type="component" value="Unassembled WGS sequence"/>
</dbReference>
<dbReference type="Proteomes" id="UP000663829">
    <property type="component" value="Unassembled WGS sequence"/>
</dbReference>
<evidence type="ECO:0000313" key="2">
    <source>
        <dbReference type="EMBL" id="CAF3939213.1"/>
    </source>
</evidence>
<reference evidence="1" key="1">
    <citation type="submission" date="2021-02" db="EMBL/GenBank/DDBJ databases">
        <authorList>
            <person name="Nowell W R."/>
        </authorList>
    </citation>
    <scope>NUCLEOTIDE SEQUENCE</scope>
</reference>
<proteinExistence type="predicted"/>
<comment type="caution">
    <text evidence="1">The sequence shown here is derived from an EMBL/GenBank/DDBJ whole genome shotgun (WGS) entry which is preliminary data.</text>
</comment>
<name>A0A814ULU0_9BILA</name>
<evidence type="ECO:0000313" key="3">
    <source>
        <dbReference type="Proteomes" id="UP000663829"/>
    </source>
</evidence>
<sequence>MAKNNLNVLGLAEVRWKEQGDFWLEKYRIIHCVNAKAGANGVIIILDEKTGKRVKKVVQHSDRLILVKIEAEPVDIVIVQVYMPTSASDDEEVEKVYEQIYELVAIEKASDYLIIMGDWNAVIGEGVDGKSQFGYDESKSKIKSTQKGLGP</sequence>
<dbReference type="Gene3D" id="3.60.10.10">
    <property type="entry name" value="Endonuclease/exonuclease/phosphatase"/>
    <property type="match status" value="1"/>
</dbReference>